<reference evidence="3" key="1">
    <citation type="submission" date="2016-10" db="EMBL/GenBank/DDBJ databases">
        <authorList>
            <person name="Varghese N."/>
            <person name="Submissions S."/>
        </authorList>
    </citation>
    <scope>NUCLEOTIDE SEQUENCE [LARGE SCALE GENOMIC DNA]</scope>
    <source>
        <strain evidence="3">DSM 21620</strain>
    </source>
</reference>
<evidence type="ECO:0000313" key="2">
    <source>
        <dbReference type="EMBL" id="SDD20467.1"/>
    </source>
</evidence>
<dbReference type="AlphaFoldDB" id="A0A1G6SW58"/>
<name>A0A1G6SW58_9BACI</name>
<keyword evidence="1" id="KW-1133">Transmembrane helix</keyword>
<accession>A0A1G6SW58</accession>
<dbReference type="RefSeq" id="WP_093727846.1">
    <property type="nucleotide sequence ID" value="NZ_FMZB01000007.1"/>
</dbReference>
<dbReference type="STRING" id="361279.SAMN05421663_107252"/>
<keyword evidence="3" id="KW-1185">Reference proteome</keyword>
<evidence type="ECO:0000313" key="3">
    <source>
        <dbReference type="Proteomes" id="UP000198666"/>
    </source>
</evidence>
<evidence type="ECO:0000256" key="1">
    <source>
        <dbReference type="SAM" id="Phobius"/>
    </source>
</evidence>
<sequence length="116" mass="13490">MLIAAIAFLAVGIILWIFSFFMQDKFKQLDQQIEQLTLSSMQETYTLNKKVKILEEELLPSLQREPKPNKDSQKPAIFQQVVRLHQQGYSIREIAQHTNMPEDDVYRIAKQAGVQL</sequence>
<feature type="transmembrane region" description="Helical" evidence="1">
    <location>
        <begin position="6"/>
        <end position="22"/>
    </location>
</feature>
<dbReference type="Gene3D" id="1.10.10.60">
    <property type="entry name" value="Homeodomain-like"/>
    <property type="match status" value="1"/>
</dbReference>
<gene>
    <name evidence="2" type="ORF">SAMN05421663_107252</name>
</gene>
<dbReference type="OrthoDB" id="2454584at2"/>
<protein>
    <recommendedName>
        <fullName evidence="4">Resolvase HTH domain-containing protein</fullName>
    </recommendedName>
</protein>
<dbReference type="Proteomes" id="UP000198666">
    <property type="component" value="Unassembled WGS sequence"/>
</dbReference>
<keyword evidence="1" id="KW-0812">Transmembrane</keyword>
<organism evidence="2 3">
    <name type="scientific">Terribacillus halophilus</name>
    <dbReference type="NCBI Taxonomy" id="361279"/>
    <lineage>
        <taxon>Bacteria</taxon>
        <taxon>Bacillati</taxon>
        <taxon>Bacillota</taxon>
        <taxon>Bacilli</taxon>
        <taxon>Bacillales</taxon>
        <taxon>Bacillaceae</taxon>
        <taxon>Terribacillus</taxon>
    </lineage>
</organism>
<proteinExistence type="predicted"/>
<keyword evidence="1" id="KW-0472">Membrane</keyword>
<evidence type="ECO:0008006" key="4">
    <source>
        <dbReference type="Google" id="ProtNLM"/>
    </source>
</evidence>
<dbReference type="EMBL" id="FMZB01000007">
    <property type="protein sequence ID" value="SDD20467.1"/>
    <property type="molecule type" value="Genomic_DNA"/>
</dbReference>